<dbReference type="InterPro" id="IPR005123">
    <property type="entry name" value="Oxoglu/Fe-dep_dioxygenase_dom"/>
</dbReference>
<dbReference type="GO" id="GO:0051213">
    <property type="term" value="F:dioxygenase activity"/>
    <property type="evidence" value="ECO:0007669"/>
    <property type="project" value="UniProtKB-KW"/>
</dbReference>
<comment type="caution">
    <text evidence="8">The sequence shown here is derived from an EMBL/GenBank/DDBJ whole genome shotgun (WGS) entry which is preliminary data.</text>
</comment>
<comment type="cofactor">
    <cofactor evidence="1">
        <name>L-ascorbate</name>
        <dbReference type="ChEBI" id="CHEBI:38290"/>
    </cofactor>
</comment>
<keyword evidence="9" id="KW-1185">Reference proteome</keyword>
<dbReference type="GO" id="GO:0046872">
    <property type="term" value="F:metal ion binding"/>
    <property type="evidence" value="ECO:0007669"/>
    <property type="project" value="UniProtKB-KW"/>
</dbReference>
<evidence type="ECO:0000313" key="8">
    <source>
        <dbReference type="EMBL" id="KAK7506073.1"/>
    </source>
</evidence>
<evidence type="ECO:0000256" key="4">
    <source>
        <dbReference type="ARBA" id="ARBA00022964"/>
    </source>
</evidence>
<evidence type="ECO:0000256" key="6">
    <source>
        <dbReference type="ARBA" id="ARBA00023004"/>
    </source>
</evidence>
<dbReference type="GO" id="GO:0031418">
    <property type="term" value="F:L-ascorbic acid binding"/>
    <property type="evidence" value="ECO:0007669"/>
    <property type="project" value="UniProtKB-KW"/>
</dbReference>
<dbReference type="InterPro" id="IPR006620">
    <property type="entry name" value="Pro_4_hyd_alph"/>
</dbReference>
<dbReference type="AlphaFoldDB" id="A0ABD0M481"/>
<evidence type="ECO:0000256" key="5">
    <source>
        <dbReference type="ARBA" id="ARBA00023002"/>
    </source>
</evidence>
<reference evidence="8 9" key="1">
    <citation type="journal article" date="2023" name="Sci. Data">
        <title>Genome assembly of the Korean intertidal mud-creeper Batillaria attramentaria.</title>
        <authorList>
            <person name="Patra A.K."/>
            <person name="Ho P.T."/>
            <person name="Jun S."/>
            <person name="Lee S.J."/>
            <person name="Kim Y."/>
            <person name="Won Y.J."/>
        </authorList>
    </citation>
    <scope>NUCLEOTIDE SEQUENCE [LARGE SCALE GENOMIC DNA]</scope>
    <source>
        <strain evidence="8">Wonlab-2016</strain>
    </source>
</reference>
<evidence type="ECO:0000256" key="1">
    <source>
        <dbReference type="ARBA" id="ARBA00001961"/>
    </source>
</evidence>
<dbReference type="SMART" id="SM00702">
    <property type="entry name" value="P4Hc"/>
    <property type="match status" value="1"/>
</dbReference>
<dbReference type="PROSITE" id="PS51471">
    <property type="entry name" value="FE2OG_OXY"/>
    <property type="match status" value="1"/>
</dbReference>
<protein>
    <recommendedName>
        <fullName evidence="7">Fe2OG dioxygenase domain-containing protein</fullName>
    </recommendedName>
</protein>
<organism evidence="8 9">
    <name type="scientific">Batillaria attramentaria</name>
    <dbReference type="NCBI Taxonomy" id="370345"/>
    <lineage>
        <taxon>Eukaryota</taxon>
        <taxon>Metazoa</taxon>
        <taxon>Spiralia</taxon>
        <taxon>Lophotrochozoa</taxon>
        <taxon>Mollusca</taxon>
        <taxon>Gastropoda</taxon>
        <taxon>Caenogastropoda</taxon>
        <taxon>Sorbeoconcha</taxon>
        <taxon>Cerithioidea</taxon>
        <taxon>Batillariidae</taxon>
        <taxon>Batillaria</taxon>
    </lineage>
</organism>
<dbReference type="PANTHER" id="PTHR24014:SF4">
    <property type="entry name" value="2-OXOGLUTARATE AND IRON-DEPENDENT OXYGENASE DOMAIN-CONTAINING PROTEIN 2"/>
    <property type="match status" value="1"/>
</dbReference>
<evidence type="ECO:0000259" key="7">
    <source>
        <dbReference type="PROSITE" id="PS51471"/>
    </source>
</evidence>
<name>A0ABD0M481_9CAEN</name>
<dbReference type="EMBL" id="JACVVK020000008">
    <property type="protein sequence ID" value="KAK7506073.1"/>
    <property type="molecule type" value="Genomic_DNA"/>
</dbReference>
<dbReference type="Proteomes" id="UP001519460">
    <property type="component" value="Unassembled WGS sequence"/>
</dbReference>
<accession>A0ABD0M481</accession>
<evidence type="ECO:0000313" key="9">
    <source>
        <dbReference type="Proteomes" id="UP001519460"/>
    </source>
</evidence>
<dbReference type="Pfam" id="PF25238">
    <property type="entry name" value="OGFOD2-like"/>
    <property type="match status" value="1"/>
</dbReference>
<keyword evidence="5" id="KW-0560">Oxidoreductase</keyword>
<keyword evidence="2" id="KW-0479">Metal-binding</keyword>
<feature type="domain" description="Fe2OG dioxygenase" evidence="7">
    <location>
        <begin position="196"/>
        <end position="291"/>
    </location>
</feature>
<keyword evidence="4" id="KW-0223">Dioxygenase</keyword>
<proteinExistence type="predicted"/>
<evidence type="ECO:0000256" key="2">
    <source>
        <dbReference type="ARBA" id="ARBA00022723"/>
    </source>
</evidence>
<evidence type="ECO:0000256" key="3">
    <source>
        <dbReference type="ARBA" id="ARBA00022896"/>
    </source>
</evidence>
<gene>
    <name evidence="8" type="ORF">BaRGS_00002795</name>
</gene>
<keyword evidence="6" id="KW-0408">Iron</keyword>
<keyword evidence="3" id="KW-0847">Vitamin C</keyword>
<dbReference type="PANTHER" id="PTHR24014">
    <property type="entry name" value="2-OXOGLUTARATE AND IRON-DEPENDENT OXYGENASE DOMAIN-CONTAINING PROTEIN 2"/>
    <property type="match status" value="1"/>
</dbReference>
<sequence>MAAKGKQTRTFVCSCFFEDNLYIKKYRMHVSYRNKKTFMETCAKELRLRGCVTDAQFAEVIEEIESEISRRRALGEVSLQRRAMITEEYVPLHEDVYQLQESFLDPQFLDLVSDISSVDCLKKQLQEVEFCHRLLEELEHIEQSSCPKGRPNTMNSYGVLLDEYGFDNGLLTPLREIYLMPLTSVLFPDCGGGCLDSHKAFTVIYSTSHDHDLSCHYDNAEVTLNVCLGYEGFTGGDLYFHGMKDEDEWTRQKLHCQHHLGWGILHRGAHMHGADPLISGTRCNLIMWMRASSVRNKQCPMCGQPPKLVEMYGADDGYRLDKGRELEGAKGNEASQSDPVDRDVDVCRLL</sequence>